<dbReference type="GO" id="GO:0000166">
    <property type="term" value="F:nucleotide binding"/>
    <property type="evidence" value="ECO:0007669"/>
    <property type="project" value="UniProtKB-KW"/>
</dbReference>
<dbReference type="Pfam" id="PF18052">
    <property type="entry name" value="Rx_N"/>
    <property type="match status" value="1"/>
</dbReference>
<evidence type="ECO:0000256" key="1">
    <source>
        <dbReference type="ARBA" id="ARBA00008894"/>
    </source>
</evidence>
<dbReference type="SMR" id="A0A1D6J3A8"/>
<dbReference type="InterPro" id="IPR038005">
    <property type="entry name" value="RX-like_CC"/>
</dbReference>
<keyword evidence="2" id="KW-0433">Leucine-rich repeat</keyword>
<reference evidence="7" key="1">
    <citation type="submission" date="2015-12" db="EMBL/GenBank/DDBJ databases">
        <title>Update maize B73 reference genome by single molecule sequencing technologies.</title>
        <authorList>
            <consortium name="Maize Genome Sequencing Project"/>
            <person name="Ware D."/>
        </authorList>
    </citation>
    <scope>NUCLEOTIDE SEQUENCE</scope>
    <source>
        <tissue evidence="7">Seedling</tissue>
    </source>
</reference>
<dbReference type="PANTHER" id="PTHR19338:SF57">
    <property type="entry name" value="DISEASE RESISTANCE PROTEIN RPM1"/>
    <property type="match status" value="1"/>
</dbReference>
<dbReference type="PANTHER" id="PTHR19338">
    <property type="entry name" value="TRANSLOCASE OF INNER MITOCHONDRIAL MEMBRANE 13 HOMOLOG"/>
    <property type="match status" value="1"/>
</dbReference>
<dbReference type="GO" id="GO:0006952">
    <property type="term" value="P:defense response"/>
    <property type="evidence" value="ECO:0007669"/>
    <property type="project" value="UniProtKB-KW"/>
</dbReference>
<evidence type="ECO:0000256" key="3">
    <source>
        <dbReference type="ARBA" id="ARBA00022737"/>
    </source>
</evidence>
<dbReference type="EMBL" id="CM000786">
    <property type="protein sequence ID" value="AQK42521.1"/>
    <property type="molecule type" value="Genomic_DNA"/>
</dbReference>
<keyword evidence="3" id="KW-0677">Repeat</keyword>
<evidence type="ECO:0000313" key="7">
    <source>
        <dbReference type="EMBL" id="AQK42521.1"/>
    </source>
</evidence>
<evidence type="ECO:0000256" key="5">
    <source>
        <dbReference type="ARBA" id="ARBA00022821"/>
    </source>
</evidence>
<keyword evidence="4" id="KW-0547">Nucleotide-binding</keyword>
<comment type="similarity">
    <text evidence="1">Belongs to the disease resistance NB-LRR family.</text>
</comment>
<dbReference type="Gene3D" id="1.20.5.4130">
    <property type="match status" value="1"/>
</dbReference>
<evidence type="ECO:0000256" key="4">
    <source>
        <dbReference type="ARBA" id="ARBA00022741"/>
    </source>
</evidence>
<sequence>MELAVGASAATLKSLLSKLGSLLAEQYTLIRGVRGDIQFIADELASMQAFLSNLSKCKKSHDDQTEDWIKQIRDISYDIEDCIDGFAHSLRPDPRGSGWLTAVRKTLYEIRTCCTRRNITVQITDLKNRAEHIGKRRLRMFMYVLTEF</sequence>
<dbReference type="OMA" id="LESWWEW"/>
<feature type="domain" description="Disease resistance N-terminal" evidence="6">
    <location>
        <begin position="12"/>
        <end position="91"/>
    </location>
</feature>
<evidence type="ECO:0000256" key="2">
    <source>
        <dbReference type="ARBA" id="ARBA00022614"/>
    </source>
</evidence>
<dbReference type="eggNOG" id="KOG4658">
    <property type="taxonomic scope" value="Eukaryota"/>
</dbReference>
<protein>
    <submittedName>
        <fullName evidence="7">Disease resistance protein RPM1</fullName>
    </submittedName>
</protein>
<proteinExistence type="inferred from homology"/>
<evidence type="ECO:0000259" key="6">
    <source>
        <dbReference type="Pfam" id="PF18052"/>
    </source>
</evidence>
<keyword evidence="5" id="KW-0611">Plant defense</keyword>
<dbReference type="InterPro" id="IPR041118">
    <property type="entry name" value="Rx_N"/>
</dbReference>
<dbReference type="AlphaFoldDB" id="A0A1D6J3A8"/>
<gene>
    <name evidence="7" type="ORF">ZEAMMB73_Zm00001d024977</name>
</gene>
<accession>A0A1D6J3A8</accession>
<dbReference type="CDD" id="cd14798">
    <property type="entry name" value="RX-CC_like"/>
    <property type="match status" value="1"/>
</dbReference>
<name>A0A1D6J3A8_MAIZE</name>
<dbReference type="InParanoid" id="A0A1D6J3A8"/>
<organism evidence="7">
    <name type="scientific">Zea mays</name>
    <name type="common">Maize</name>
    <dbReference type="NCBI Taxonomy" id="4577"/>
    <lineage>
        <taxon>Eukaryota</taxon>
        <taxon>Viridiplantae</taxon>
        <taxon>Streptophyta</taxon>
        <taxon>Embryophyta</taxon>
        <taxon>Tracheophyta</taxon>
        <taxon>Spermatophyta</taxon>
        <taxon>Magnoliopsida</taxon>
        <taxon>Liliopsida</taxon>
        <taxon>Poales</taxon>
        <taxon>Poaceae</taxon>
        <taxon>PACMAD clade</taxon>
        <taxon>Panicoideae</taxon>
        <taxon>Andropogonodae</taxon>
        <taxon>Andropogoneae</taxon>
        <taxon>Tripsacinae</taxon>
        <taxon>Zea</taxon>
    </lineage>
</organism>
<dbReference type="PaxDb" id="4577-GRMZM2G469721_P01"/>